<keyword evidence="6" id="KW-0564">Palmitate</keyword>
<dbReference type="NCBIfam" id="TIGR02887">
    <property type="entry name" value="spore_ger_x_C"/>
    <property type="match status" value="1"/>
</dbReference>
<dbReference type="InterPro" id="IPR057336">
    <property type="entry name" value="GerAC_N"/>
</dbReference>
<evidence type="ECO:0000259" key="11">
    <source>
        <dbReference type="Pfam" id="PF25198"/>
    </source>
</evidence>
<dbReference type="Pfam" id="PF25198">
    <property type="entry name" value="Spore_GerAC_N"/>
    <property type="match status" value="1"/>
</dbReference>
<keyword evidence="5" id="KW-0472">Membrane</keyword>
<evidence type="ECO:0000256" key="5">
    <source>
        <dbReference type="ARBA" id="ARBA00023136"/>
    </source>
</evidence>
<keyword evidence="7" id="KW-0449">Lipoprotein</keyword>
<proteinExistence type="inferred from homology"/>
<evidence type="ECO:0000256" key="9">
    <source>
        <dbReference type="SAM" id="SignalP"/>
    </source>
</evidence>
<dbReference type="EMBL" id="MZGX01000002">
    <property type="protein sequence ID" value="OPX45910.1"/>
    <property type="molecule type" value="Genomic_DNA"/>
</dbReference>
<dbReference type="PANTHER" id="PTHR35789:SF1">
    <property type="entry name" value="SPORE GERMINATION PROTEIN B3"/>
    <property type="match status" value="1"/>
</dbReference>
<feature type="domain" description="Spore germination protein N-terminal" evidence="11">
    <location>
        <begin position="24"/>
        <end position="202"/>
    </location>
</feature>
<sequence length="428" mass="47784">MAKKVSLLLVFCLGLLINLTGCYDAAEVDDEVYALVLGIDKGINNKVRVTIQYPTYKSSGGGGGESKSGGRMEAKNETQGSIIDTIEAPSILEALDMYGMSTSRRVSLMHMKNIIISEELAKEGVQAYVSPLARYREARGVVNISVARGTAQKFIQENKSNIGESLAKDLELMTVQSDNTSFFPRVTFYDFYNSLLSTYEQGYTAYAGLNELGNLPEDKYAGKAPLMVDNAFKPGEIPRSGVAKREYAGTAVFRDGKMVGSLNSEETRYFMMIVGKFTKGIIDMEDRESPGKVISLNFRPSRKPVVRAYFKKGRPIISIKLEMEADIGAVQSRVNYEDKDQVKKLSTRAEDYLERRAVQVIGKVQQQYNSDIFGFGQKLAGYFPTIQEWEKYDWLSHFKEAGINVKVNVSIRRTGLMLKSARITGYEK</sequence>
<evidence type="ECO:0000256" key="4">
    <source>
        <dbReference type="ARBA" id="ARBA00022729"/>
    </source>
</evidence>
<gene>
    <name evidence="12" type="primary">gerBC_3</name>
    <name evidence="12" type="ORF">CLHUN_03830</name>
</gene>
<comment type="caution">
    <text evidence="12">The sequence shown here is derived from an EMBL/GenBank/DDBJ whole genome shotgun (WGS) entry which is preliminary data.</text>
</comment>
<dbReference type="InterPro" id="IPR038501">
    <property type="entry name" value="Spore_GerAC_C_sf"/>
</dbReference>
<feature type="domain" description="Spore germination GerAC-like C-terminal" evidence="10">
    <location>
        <begin position="249"/>
        <end position="415"/>
    </location>
</feature>
<keyword evidence="4 9" id="KW-0732">Signal</keyword>
<dbReference type="AlphaFoldDB" id="A0A1V4SPX9"/>
<reference evidence="12 13" key="1">
    <citation type="submission" date="2017-03" db="EMBL/GenBank/DDBJ databases">
        <title>Genome sequence of Clostridium hungatei DSM 14427.</title>
        <authorList>
            <person name="Poehlein A."/>
            <person name="Daniel R."/>
        </authorList>
    </citation>
    <scope>NUCLEOTIDE SEQUENCE [LARGE SCALE GENOMIC DNA]</scope>
    <source>
        <strain evidence="12 13">DSM 14427</strain>
    </source>
</reference>
<feature type="chain" id="PRO_5012595826" evidence="9">
    <location>
        <begin position="26"/>
        <end position="428"/>
    </location>
</feature>
<evidence type="ECO:0000256" key="6">
    <source>
        <dbReference type="ARBA" id="ARBA00023139"/>
    </source>
</evidence>
<dbReference type="Pfam" id="PF05504">
    <property type="entry name" value="Spore_GerAC"/>
    <property type="match status" value="1"/>
</dbReference>
<dbReference type="InterPro" id="IPR046953">
    <property type="entry name" value="Spore_GerAC-like_C"/>
</dbReference>
<dbReference type="Gene3D" id="3.30.300.210">
    <property type="entry name" value="Nutrient germinant receptor protein C, domain 3"/>
    <property type="match status" value="1"/>
</dbReference>
<protein>
    <submittedName>
        <fullName evidence="12">Spore germination protein B3</fullName>
    </submittedName>
</protein>
<accession>A0A1V4SPX9</accession>
<feature type="region of interest" description="Disordered" evidence="8">
    <location>
        <begin position="58"/>
        <end position="79"/>
    </location>
</feature>
<organism evidence="12 13">
    <name type="scientific">Ruminiclostridium hungatei</name>
    <name type="common">Clostridium hungatei</name>
    <dbReference type="NCBI Taxonomy" id="48256"/>
    <lineage>
        <taxon>Bacteria</taxon>
        <taxon>Bacillati</taxon>
        <taxon>Bacillota</taxon>
        <taxon>Clostridia</taxon>
        <taxon>Eubacteriales</taxon>
        <taxon>Oscillospiraceae</taxon>
        <taxon>Ruminiclostridium</taxon>
    </lineage>
</organism>
<evidence type="ECO:0000256" key="2">
    <source>
        <dbReference type="ARBA" id="ARBA00007886"/>
    </source>
</evidence>
<evidence type="ECO:0000256" key="1">
    <source>
        <dbReference type="ARBA" id="ARBA00004635"/>
    </source>
</evidence>
<keyword evidence="3" id="KW-0309">Germination</keyword>
<name>A0A1V4SPX9_RUMHU</name>
<evidence type="ECO:0000313" key="13">
    <source>
        <dbReference type="Proteomes" id="UP000191554"/>
    </source>
</evidence>
<comment type="subcellular location">
    <subcellularLocation>
        <location evidence="1">Membrane</location>
        <topology evidence="1">Lipid-anchor</topology>
    </subcellularLocation>
</comment>
<dbReference type="PANTHER" id="PTHR35789">
    <property type="entry name" value="SPORE GERMINATION PROTEIN B3"/>
    <property type="match status" value="1"/>
</dbReference>
<dbReference type="OrthoDB" id="9816067at2"/>
<dbReference type="RefSeq" id="WP_080062875.1">
    <property type="nucleotide sequence ID" value="NZ_MZGX01000002.1"/>
</dbReference>
<keyword evidence="13" id="KW-1185">Reference proteome</keyword>
<dbReference type="GO" id="GO:0016020">
    <property type="term" value="C:membrane"/>
    <property type="evidence" value="ECO:0007669"/>
    <property type="project" value="UniProtKB-SubCell"/>
</dbReference>
<dbReference type="Proteomes" id="UP000191554">
    <property type="component" value="Unassembled WGS sequence"/>
</dbReference>
<evidence type="ECO:0000256" key="8">
    <source>
        <dbReference type="SAM" id="MobiDB-lite"/>
    </source>
</evidence>
<dbReference type="GO" id="GO:0009847">
    <property type="term" value="P:spore germination"/>
    <property type="evidence" value="ECO:0007669"/>
    <property type="project" value="InterPro"/>
</dbReference>
<evidence type="ECO:0000256" key="3">
    <source>
        <dbReference type="ARBA" id="ARBA00022544"/>
    </source>
</evidence>
<evidence type="ECO:0000259" key="10">
    <source>
        <dbReference type="Pfam" id="PF05504"/>
    </source>
</evidence>
<comment type="similarity">
    <text evidence="2">Belongs to the GerABKC lipoprotein family.</text>
</comment>
<feature type="signal peptide" evidence="9">
    <location>
        <begin position="1"/>
        <end position="25"/>
    </location>
</feature>
<evidence type="ECO:0000256" key="7">
    <source>
        <dbReference type="ARBA" id="ARBA00023288"/>
    </source>
</evidence>
<evidence type="ECO:0000313" key="12">
    <source>
        <dbReference type="EMBL" id="OPX45910.1"/>
    </source>
</evidence>
<dbReference type="InterPro" id="IPR008844">
    <property type="entry name" value="Spore_GerAC-like"/>
</dbReference>
<dbReference type="STRING" id="48256.CLHUN_03830"/>